<dbReference type="RefSeq" id="WP_102845310.1">
    <property type="nucleotide sequence ID" value="NZ_PDZR01000034.1"/>
</dbReference>
<evidence type="ECO:0000313" key="3">
    <source>
        <dbReference type="Proteomes" id="UP000236286"/>
    </source>
</evidence>
<comment type="caution">
    <text evidence="2">The sequence shown here is derived from an EMBL/GenBank/DDBJ whole genome shotgun (WGS) entry which is preliminary data.</text>
</comment>
<name>A0A2J7TC98_METSI</name>
<feature type="signal peptide" evidence="1">
    <location>
        <begin position="1"/>
        <end position="20"/>
    </location>
</feature>
<organism evidence="2 3">
    <name type="scientific">Methylocella silvestris</name>
    <dbReference type="NCBI Taxonomy" id="199596"/>
    <lineage>
        <taxon>Bacteria</taxon>
        <taxon>Pseudomonadati</taxon>
        <taxon>Pseudomonadota</taxon>
        <taxon>Alphaproteobacteria</taxon>
        <taxon>Hyphomicrobiales</taxon>
        <taxon>Beijerinckiaceae</taxon>
        <taxon>Methylocella</taxon>
    </lineage>
</organism>
<protein>
    <submittedName>
        <fullName evidence="2">Uncharacterized protein</fullName>
    </submittedName>
</protein>
<gene>
    <name evidence="2" type="ORF">CR492_19080</name>
</gene>
<sequence length="299" mass="33476">MKRSLSSLFCALPIVLAAQAALAQAPDPNFVPPPLPVDSNLPVFGAGGGRVLFGVPAEAATLHALYPPLPADAPKPSAEPRNFEGAWGHDQVMIARIEWDMYGADVPFTPAGREIRDRRVKSTYDDKKPYSNASAECKPPGQPWLLGLYYTFHIFQTKDQVLFQFAMDHAVWVIRLNQQHRDPSVREYMGDSIGHWEGDTLVVESTNFKKAFWIDVDGTPASKDAKLVFRIRKIYDGKRMEILTTVDDPKNYTAPWTFVRTIAWRPDKNVLDEYNCELQVSNNVGADVYGLIPDPDEGK</sequence>
<dbReference type="OrthoDB" id="7054794at2"/>
<accession>A0A2J7TC98</accession>
<dbReference type="Proteomes" id="UP000236286">
    <property type="component" value="Unassembled WGS sequence"/>
</dbReference>
<evidence type="ECO:0000313" key="2">
    <source>
        <dbReference type="EMBL" id="PNG24391.1"/>
    </source>
</evidence>
<proteinExistence type="predicted"/>
<evidence type="ECO:0000256" key="1">
    <source>
        <dbReference type="SAM" id="SignalP"/>
    </source>
</evidence>
<dbReference type="EMBL" id="PDZR01000034">
    <property type="protein sequence ID" value="PNG24391.1"/>
    <property type="molecule type" value="Genomic_DNA"/>
</dbReference>
<keyword evidence="1" id="KW-0732">Signal</keyword>
<reference evidence="2 3" key="1">
    <citation type="submission" date="2017-10" db="EMBL/GenBank/DDBJ databases">
        <title>Genome announcement of Methylocella silvestris TVC from permafrost.</title>
        <authorList>
            <person name="Wang J."/>
            <person name="Geng K."/>
            <person name="Ul-Haque F."/>
            <person name="Crombie A.T."/>
            <person name="Street L.E."/>
            <person name="Wookey P.A."/>
            <person name="Murrell J.C."/>
            <person name="Pratscher J."/>
        </authorList>
    </citation>
    <scope>NUCLEOTIDE SEQUENCE [LARGE SCALE GENOMIC DNA]</scope>
    <source>
        <strain evidence="2 3">TVC</strain>
    </source>
</reference>
<dbReference type="AlphaFoldDB" id="A0A2J7TC98"/>
<feature type="chain" id="PRO_5014461099" evidence="1">
    <location>
        <begin position="21"/>
        <end position="299"/>
    </location>
</feature>